<organism evidence="2 3">
    <name type="scientific">Phyllosticta citribraziliensis</name>
    <dbReference type="NCBI Taxonomy" id="989973"/>
    <lineage>
        <taxon>Eukaryota</taxon>
        <taxon>Fungi</taxon>
        <taxon>Dikarya</taxon>
        <taxon>Ascomycota</taxon>
        <taxon>Pezizomycotina</taxon>
        <taxon>Dothideomycetes</taxon>
        <taxon>Dothideomycetes incertae sedis</taxon>
        <taxon>Botryosphaeriales</taxon>
        <taxon>Phyllostictaceae</taxon>
        <taxon>Phyllosticta</taxon>
    </lineage>
</organism>
<protein>
    <submittedName>
        <fullName evidence="2">Uncharacterized protein</fullName>
    </submittedName>
</protein>
<proteinExistence type="predicted"/>
<feature type="compositionally biased region" description="Basic residues" evidence="1">
    <location>
        <begin position="70"/>
        <end position="84"/>
    </location>
</feature>
<dbReference type="Proteomes" id="UP001360953">
    <property type="component" value="Unassembled WGS sequence"/>
</dbReference>
<evidence type="ECO:0000256" key="1">
    <source>
        <dbReference type="SAM" id="MobiDB-lite"/>
    </source>
</evidence>
<accession>A0ABR1M534</accession>
<name>A0ABR1M534_9PEZI</name>
<sequence>MLSLSYSSVCGRLTGVAFETSRRQTATCGIRQGRSGRVKSRGRCTTGSLGGRSIPDPTRSASEVLSHGRGMSKKKKKKKKKRRKLADLRAVTGLGAGSLWCGGAGAVAPVRSEARIRALFAGGLAFRSGSRHSRRRRVWLGRGMFLSLGQGRSRLDAVEWYARKTGRPKPSTSLQGWNVCRCKVCKVGRLSAGTIIWKQEVPEEVVAYSPLRRARWRQCMRKRRRCEVERGAIRAGRARAKAEWVSKRGQRCEASR</sequence>
<feature type="region of interest" description="Disordered" evidence="1">
    <location>
        <begin position="31"/>
        <end position="85"/>
    </location>
</feature>
<dbReference type="EMBL" id="JBBPEH010000002">
    <property type="protein sequence ID" value="KAK7542695.1"/>
    <property type="molecule type" value="Genomic_DNA"/>
</dbReference>
<gene>
    <name evidence="2" type="ORF">J3D65DRAFT_225759</name>
</gene>
<evidence type="ECO:0000313" key="3">
    <source>
        <dbReference type="Proteomes" id="UP001360953"/>
    </source>
</evidence>
<keyword evidence="3" id="KW-1185">Reference proteome</keyword>
<reference evidence="2 3" key="1">
    <citation type="submission" date="2024-04" db="EMBL/GenBank/DDBJ databases">
        <title>Phyllosticta paracitricarpa is synonymous to the EU quarantine fungus P. citricarpa based on phylogenomic analyses.</title>
        <authorList>
            <consortium name="Lawrence Berkeley National Laboratory"/>
            <person name="Van ingen-buijs V.A."/>
            <person name="Van westerhoven A.C."/>
            <person name="Haridas S."/>
            <person name="Skiadas P."/>
            <person name="Martin F."/>
            <person name="Groenewald J.Z."/>
            <person name="Crous P.W."/>
            <person name="Seidl M.F."/>
        </authorList>
    </citation>
    <scope>NUCLEOTIDE SEQUENCE [LARGE SCALE GENOMIC DNA]</scope>
    <source>
        <strain evidence="2 3">CPC 17464</strain>
    </source>
</reference>
<dbReference type="RefSeq" id="XP_066658988.1">
    <property type="nucleotide sequence ID" value="XM_066794625.1"/>
</dbReference>
<comment type="caution">
    <text evidence="2">The sequence shown here is derived from an EMBL/GenBank/DDBJ whole genome shotgun (WGS) entry which is preliminary data.</text>
</comment>
<evidence type="ECO:0000313" key="2">
    <source>
        <dbReference type="EMBL" id="KAK7542695.1"/>
    </source>
</evidence>
<dbReference type="GeneID" id="92027531"/>